<evidence type="ECO:0000313" key="1">
    <source>
        <dbReference type="EMBL" id="CAH1249756.1"/>
    </source>
</evidence>
<dbReference type="Proteomes" id="UP000838412">
    <property type="component" value="Chromosome 17"/>
</dbReference>
<dbReference type="GO" id="GO:0032732">
    <property type="term" value="P:positive regulation of interleukin-1 production"/>
    <property type="evidence" value="ECO:0007669"/>
    <property type="project" value="InterPro"/>
</dbReference>
<accession>A0A8K0EFI7</accession>
<proteinExistence type="predicted"/>
<dbReference type="PANTHER" id="PTHR15759:SF6">
    <property type="entry name" value="INNEXIN"/>
    <property type="match status" value="1"/>
</dbReference>
<dbReference type="GO" id="GO:0015267">
    <property type="term" value="F:channel activity"/>
    <property type="evidence" value="ECO:0007669"/>
    <property type="project" value="InterPro"/>
</dbReference>
<reference evidence="1" key="1">
    <citation type="submission" date="2022-01" db="EMBL/GenBank/DDBJ databases">
        <authorList>
            <person name="Braso-Vives M."/>
        </authorList>
    </citation>
    <scope>NUCLEOTIDE SEQUENCE</scope>
</reference>
<dbReference type="EMBL" id="OV696702">
    <property type="protein sequence ID" value="CAH1249756.1"/>
    <property type="molecule type" value="Genomic_DNA"/>
</dbReference>
<gene>
    <name evidence="1" type="primary">Hypp8680</name>
    <name evidence="1" type="ORF">BLAG_LOCUS10752</name>
</gene>
<dbReference type="PANTHER" id="PTHR15759">
    <property type="entry name" value="PANNEXIN"/>
    <property type="match status" value="1"/>
</dbReference>
<dbReference type="GO" id="GO:0006812">
    <property type="term" value="P:monoatomic cation transport"/>
    <property type="evidence" value="ECO:0007669"/>
    <property type="project" value="InterPro"/>
</dbReference>
<name>A0A8K0EFI7_BRALA</name>
<dbReference type="InterPro" id="IPR039099">
    <property type="entry name" value="Pannexin"/>
</dbReference>
<protein>
    <submittedName>
        <fullName evidence="1">Hypp8680 protein</fullName>
    </submittedName>
</protein>
<keyword evidence="2" id="KW-1185">Reference proteome</keyword>
<dbReference type="OrthoDB" id="10577470at2759"/>
<dbReference type="AlphaFoldDB" id="A0A8K0EFI7"/>
<sequence length="192" mass="20486">MGDAIGRLLSTPSSDGTFRAELWADAMIKILSCWIPIALATFVVGGNYLGPSLECFPMHLVSAVAAHNVNRSSAEAFMDPRIRGNMENTERTFNPQSLGTPSTDGTLRAELWADVMIKIFSCWVSIALATFVVAGSILGSSLECFPEHLASAVTTTAAGLNGSSAEAVRDPRMYSTQLDEFVNAYSTAKKGS</sequence>
<organism evidence="1 2">
    <name type="scientific">Branchiostoma lanceolatum</name>
    <name type="common">Common lancelet</name>
    <name type="synonym">Amphioxus lanceolatum</name>
    <dbReference type="NCBI Taxonomy" id="7740"/>
    <lineage>
        <taxon>Eukaryota</taxon>
        <taxon>Metazoa</taxon>
        <taxon>Chordata</taxon>
        <taxon>Cephalochordata</taxon>
        <taxon>Leptocardii</taxon>
        <taxon>Amphioxiformes</taxon>
        <taxon>Branchiostomatidae</taxon>
        <taxon>Branchiostoma</taxon>
    </lineage>
</organism>
<evidence type="ECO:0000313" key="2">
    <source>
        <dbReference type="Proteomes" id="UP000838412"/>
    </source>
</evidence>